<dbReference type="PANTHER" id="PTHR33264:SF8">
    <property type="entry name" value="EXPRESSED PROTEIN"/>
    <property type="match status" value="1"/>
</dbReference>
<dbReference type="EMBL" id="JARPOI010000006">
    <property type="protein sequence ID" value="KAJ9178653.1"/>
    <property type="molecule type" value="Genomic_DNA"/>
</dbReference>
<evidence type="ECO:0000313" key="3">
    <source>
        <dbReference type="Proteomes" id="UP001174677"/>
    </source>
</evidence>
<dbReference type="PANTHER" id="PTHR33264">
    <property type="entry name" value="EXPRESSED PROTEIN"/>
    <property type="match status" value="1"/>
</dbReference>
<keyword evidence="3" id="KW-1185">Reference proteome</keyword>
<organism evidence="2 3">
    <name type="scientific">Hevea brasiliensis</name>
    <name type="common">Para rubber tree</name>
    <name type="synonym">Siphonia brasiliensis</name>
    <dbReference type="NCBI Taxonomy" id="3981"/>
    <lineage>
        <taxon>Eukaryota</taxon>
        <taxon>Viridiplantae</taxon>
        <taxon>Streptophyta</taxon>
        <taxon>Embryophyta</taxon>
        <taxon>Tracheophyta</taxon>
        <taxon>Spermatophyta</taxon>
        <taxon>Magnoliopsida</taxon>
        <taxon>eudicotyledons</taxon>
        <taxon>Gunneridae</taxon>
        <taxon>Pentapetalae</taxon>
        <taxon>rosids</taxon>
        <taxon>fabids</taxon>
        <taxon>Malpighiales</taxon>
        <taxon>Euphorbiaceae</taxon>
        <taxon>Crotonoideae</taxon>
        <taxon>Micrandreae</taxon>
        <taxon>Hevea</taxon>
    </lineage>
</organism>
<accession>A0ABQ9MFE5</accession>
<evidence type="ECO:0008006" key="4">
    <source>
        <dbReference type="Google" id="ProtNLM"/>
    </source>
</evidence>
<proteinExistence type="predicted"/>
<dbReference type="Proteomes" id="UP001174677">
    <property type="component" value="Chromosome 6"/>
</dbReference>
<comment type="caution">
    <text evidence="2">The sequence shown here is derived from an EMBL/GenBank/DDBJ whole genome shotgun (WGS) entry which is preliminary data.</text>
</comment>
<evidence type="ECO:0000256" key="1">
    <source>
        <dbReference type="SAM" id="MobiDB-lite"/>
    </source>
</evidence>
<reference evidence="2" key="1">
    <citation type="journal article" date="2023" name="Plant Biotechnol. J.">
        <title>Chromosome-level wild Hevea brasiliensis genome provides new tools for genomic-assisted breeding and valuable loci to elevate rubber yield.</title>
        <authorList>
            <person name="Cheng H."/>
            <person name="Song X."/>
            <person name="Hu Y."/>
            <person name="Wu T."/>
            <person name="Yang Q."/>
            <person name="An Z."/>
            <person name="Feng S."/>
            <person name="Deng Z."/>
            <person name="Wu W."/>
            <person name="Zeng X."/>
            <person name="Tu M."/>
            <person name="Wang X."/>
            <person name="Huang H."/>
        </authorList>
    </citation>
    <scope>NUCLEOTIDE SEQUENCE</scope>
    <source>
        <strain evidence="2">MT/VB/25A 57/8</strain>
    </source>
</reference>
<sequence>MTRQVRSRSMSPNGKSRALLTEKPTETTKKMAKTTTKGENRGDRSMKIKRFGEVAGGTAAECTAVCCCCPCTVMNILVLAIYKMPACICRRARERHRVMKRQQQTLLVHAGRNDLCREELEREVQAVAEKQKPCGGGDDDDGKTEAVDLEKEMWDRFYATGFWRSPSQRST</sequence>
<feature type="compositionally biased region" description="Polar residues" evidence="1">
    <location>
        <begin position="1"/>
        <end position="14"/>
    </location>
</feature>
<protein>
    <recommendedName>
        <fullName evidence="4">Cysteine-rich transmembrane CYSTM domain-containing protein</fullName>
    </recommendedName>
</protein>
<evidence type="ECO:0000313" key="2">
    <source>
        <dbReference type="EMBL" id="KAJ9178653.1"/>
    </source>
</evidence>
<name>A0ABQ9MFE5_HEVBR</name>
<feature type="region of interest" description="Disordered" evidence="1">
    <location>
        <begin position="1"/>
        <end position="43"/>
    </location>
</feature>
<gene>
    <name evidence="2" type="ORF">P3X46_010520</name>
</gene>